<dbReference type="EMBL" id="LT629688">
    <property type="protein sequence ID" value="SDD41091.1"/>
    <property type="molecule type" value="Genomic_DNA"/>
</dbReference>
<accession>A0A1G6UIK0</accession>
<dbReference type="AlphaFoldDB" id="A0A1G6UIK0"/>
<protein>
    <submittedName>
        <fullName evidence="1">Uncharacterized protein</fullName>
    </submittedName>
</protein>
<sequence length="133" mass="14618">MIGDSIRAALPRLRAEAESLMTSECEVQEPGRRVFNEYTKQEELQPGPTVWSGICKLRALRQSAEEVAGDQALTTQQYAVNVPITVTELRVGHWLTITEAEDAFLVGRTLVITSVTGASIGYQRRLVATDNLG</sequence>
<organism evidence="1 2">
    <name type="scientific">Auraticoccus monumenti</name>
    <dbReference type="NCBI Taxonomy" id="675864"/>
    <lineage>
        <taxon>Bacteria</taxon>
        <taxon>Bacillati</taxon>
        <taxon>Actinomycetota</taxon>
        <taxon>Actinomycetes</taxon>
        <taxon>Propionibacteriales</taxon>
        <taxon>Propionibacteriaceae</taxon>
        <taxon>Auraticoccus</taxon>
    </lineage>
</organism>
<evidence type="ECO:0000313" key="1">
    <source>
        <dbReference type="EMBL" id="SDD41091.1"/>
    </source>
</evidence>
<gene>
    <name evidence="1" type="ORF">SAMN04489747_0893</name>
</gene>
<dbReference type="InterPro" id="IPR046075">
    <property type="entry name" value="DUF6093"/>
</dbReference>
<dbReference type="Proteomes" id="UP000198546">
    <property type="component" value="Chromosome i"/>
</dbReference>
<keyword evidence="2" id="KW-1185">Reference proteome</keyword>
<name>A0A1G6UIK0_9ACTN</name>
<dbReference type="Pfam" id="PF19586">
    <property type="entry name" value="DUF6093"/>
    <property type="match status" value="1"/>
</dbReference>
<dbReference type="STRING" id="675864.SAMN04489747_0893"/>
<reference evidence="1 2" key="1">
    <citation type="submission" date="2016-10" db="EMBL/GenBank/DDBJ databases">
        <authorList>
            <person name="de Groot N.N."/>
        </authorList>
    </citation>
    <scope>NUCLEOTIDE SEQUENCE [LARGE SCALE GENOMIC DNA]</scope>
    <source>
        <strain evidence="1 2">MON 2.2</strain>
    </source>
</reference>
<evidence type="ECO:0000313" key="2">
    <source>
        <dbReference type="Proteomes" id="UP000198546"/>
    </source>
</evidence>
<dbReference type="OrthoDB" id="4804869at2"/>
<dbReference type="RefSeq" id="WP_090591023.1">
    <property type="nucleotide sequence ID" value="NZ_LT629688.1"/>
</dbReference>
<proteinExistence type="predicted"/>